<evidence type="ECO:0000313" key="3">
    <source>
        <dbReference type="EMBL" id="CAG8511059.1"/>
    </source>
</evidence>
<dbReference type="SMART" id="SM00717">
    <property type="entry name" value="SANT"/>
    <property type="match status" value="2"/>
</dbReference>
<dbReference type="GO" id="GO:0000981">
    <property type="term" value="F:DNA-binding transcription factor activity, RNA polymerase II-specific"/>
    <property type="evidence" value="ECO:0007669"/>
    <property type="project" value="TreeGrafter"/>
</dbReference>
<name>A0A9N8ZWL3_9GLOM</name>
<organism evidence="3 4">
    <name type="scientific">Paraglomus brasilianum</name>
    <dbReference type="NCBI Taxonomy" id="144538"/>
    <lineage>
        <taxon>Eukaryota</taxon>
        <taxon>Fungi</taxon>
        <taxon>Fungi incertae sedis</taxon>
        <taxon>Mucoromycota</taxon>
        <taxon>Glomeromycotina</taxon>
        <taxon>Glomeromycetes</taxon>
        <taxon>Paraglomerales</taxon>
        <taxon>Paraglomeraceae</taxon>
        <taxon>Paraglomus</taxon>
    </lineage>
</organism>
<dbReference type="GO" id="GO:0000978">
    <property type="term" value="F:RNA polymerase II cis-regulatory region sequence-specific DNA binding"/>
    <property type="evidence" value="ECO:0007669"/>
    <property type="project" value="TreeGrafter"/>
</dbReference>
<dbReference type="GO" id="GO:0005634">
    <property type="term" value="C:nucleus"/>
    <property type="evidence" value="ECO:0007669"/>
    <property type="project" value="TreeGrafter"/>
</dbReference>
<dbReference type="Gene3D" id="1.10.10.60">
    <property type="entry name" value="Homeodomain-like"/>
    <property type="match status" value="2"/>
</dbReference>
<accession>A0A9N8ZWL3</accession>
<dbReference type="CDD" id="cd00167">
    <property type="entry name" value="SANT"/>
    <property type="match status" value="1"/>
</dbReference>
<dbReference type="InterPro" id="IPR050560">
    <property type="entry name" value="MYB_TF"/>
</dbReference>
<proteinExistence type="predicted"/>
<evidence type="ECO:0000259" key="1">
    <source>
        <dbReference type="PROSITE" id="PS50090"/>
    </source>
</evidence>
<gene>
    <name evidence="3" type="ORF">PBRASI_LOCUS3114</name>
</gene>
<comment type="caution">
    <text evidence="3">The sequence shown here is derived from an EMBL/GenBank/DDBJ whole genome shotgun (WGS) entry which is preliminary data.</text>
</comment>
<evidence type="ECO:0000313" key="4">
    <source>
        <dbReference type="Proteomes" id="UP000789739"/>
    </source>
</evidence>
<dbReference type="InterPro" id="IPR009057">
    <property type="entry name" value="Homeodomain-like_sf"/>
</dbReference>
<dbReference type="Proteomes" id="UP000789739">
    <property type="component" value="Unassembled WGS sequence"/>
</dbReference>
<dbReference type="AlphaFoldDB" id="A0A9N8ZWL3"/>
<dbReference type="InterPro" id="IPR017930">
    <property type="entry name" value="Myb_dom"/>
</dbReference>
<protein>
    <submittedName>
        <fullName evidence="3">319_t:CDS:1</fullName>
    </submittedName>
</protein>
<dbReference type="PANTHER" id="PTHR45614:SF232">
    <property type="entry name" value="TRANSCRIPTION FACTOR MYB3R-2"/>
    <property type="match status" value="1"/>
</dbReference>
<keyword evidence="4" id="KW-1185">Reference proteome</keyword>
<reference evidence="3" key="1">
    <citation type="submission" date="2021-06" db="EMBL/GenBank/DDBJ databases">
        <authorList>
            <person name="Kallberg Y."/>
            <person name="Tangrot J."/>
            <person name="Rosling A."/>
        </authorList>
    </citation>
    <scope>NUCLEOTIDE SEQUENCE</scope>
    <source>
        <strain evidence="3">BR232B</strain>
    </source>
</reference>
<feature type="domain" description="HTH myb-type" evidence="2">
    <location>
        <begin position="1"/>
        <end position="50"/>
    </location>
</feature>
<dbReference type="InterPro" id="IPR001005">
    <property type="entry name" value="SANT/Myb"/>
</dbReference>
<dbReference type="PROSITE" id="PS51294">
    <property type="entry name" value="HTH_MYB"/>
    <property type="match status" value="1"/>
</dbReference>
<dbReference type="Pfam" id="PF13921">
    <property type="entry name" value="Myb_DNA-bind_6"/>
    <property type="match status" value="1"/>
</dbReference>
<feature type="domain" description="Myb-like" evidence="1">
    <location>
        <begin position="1"/>
        <end position="46"/>
    </location>
</feature>
<dbReference type="PROSITE" id="PS50090">
    <property type="entry name" value="MYB_LIKE"/>
    <property type="match status" value="1"/>
</dbReference>
<dbReference type="OrthoDB" id="2143914at2759"/>
<evidence type="ECO:0000259" key="2">
    <source>
        <dbReference type="PROSITE" id="PS51294"/>
    </source>
</evidence>
<sequence>MEKWSFQEDTALIDLYDVYGPKWVTISRMLGIKSAHQCAERWHSALRPGINERSFTTFEHNTVRRLYGVYGPRWARISSGLPDRTRNMVKASREEMQAEEERIRVRMSITRLLN</sequence>
<dbReference type="SUPFAM" id="SSF46689">
    <property type="entry name" value="Homeodomain-like"/>
    <property type="match status" value="1"/>
</dbReference>
<dbReference type="EMBL" id="CAJVPI010000269">
    <property type="protein sequence ID" value="CAG8511059.1"/>
    <property type="molecule type" value="Genomic_DNA"/>
</dbReference>
<dbReference type="PANTHER" id="PTHR45614">
    <property type="entry name" value="MYB PROTEIN-RELATED"/>
    <property type="match status" value="1"/>
</dbReference>